<dbReference type="EMBL" id="JAINUG010000147">
    <property type="protein sequence ID" value="KAJ8392360.1"/>
    <property type="molecule type" value="Genomic_DNA"/>
</dbReference>
<evidence type="ECO:0000313" key="4">
    <source>
        <dbReference type="Proteomes" id="UP001221898"/>
    </source>
</evidence>
<evidence type="ECO:0000256" key="2">
    <source>
        <dbReference type="SAM" id="MobiDB-lite"/>
    </source>
</evidence>
<gene>
    <name evidence="3" type="ORF">AAFF_G00077240</name>
</gene>
<feature type="region of interest" description="Disordered" evidence="2">
    <location>
        <begin position="163"/>
        <end position="185"/>
    </location>
</feature>
<evidence type="ECO:0000313" key="3">
    <source>
        <dbReference type="EMBL" id="KAJ8392360.1"/>
    </source>
</evidence>
<dbReference type="Proteomes" id="UP001221898">
    <property type="component" value="Unassembled WGS sequence"/>
</dbReference>
<feature type="compositionally biased region" description="Polar residues" evidence="2">
    <location>
        <begin position="173"/>
        <end position="185"/>
    </location>
</feature>
<evidence type="ECO:0000256" key="1">
    <source>
        <dbReference type="SAM" id="Coils"/>
    </source>
</evidence>
<organism evidence="3 4">
    <name type="scientific">Aldrovandia affinis</name>
    <dbReference type="NCBI Taxonomy" id="143900"/>
    <lineage>
        <taxon>Eukaryota</taxon>
        <taxon>Metazoa</taxon>
        <taxon>Chordata</taxon>
        <taxon>Craniata</taxon>
        <taxon>Vertebrata</taxon>
        <taxon>Euteleostomi</taxon>
        <taxon>Actinopterygii</taxon>
        <taxon>Neopterygii</taxon>
        <taxon>Teleostei</taxon>
        <taxon>Notacanthiformes</taxon>
        <taxon>Halosauridae</taxon>
        <taxon>Aldrovandia</taxon>
    </lineage>
</organism>
<accession>A0AAD7RY73</accession>
<feature type="coiled-coil region" evidence="1">
    <location>
        <begin position="299"/>
        <end position="333"/>
    </location>
</feature>
<keyword evidence="1" id="KW-0175">Coiled coil</keyword>
<reference evidence="3" key="1">
    <citation type="journal article" date="2023" name="Science">
        <title>Genome structures resolve the early diversification of teleost fishes.</title>
        <authorList>
            <person name="Parey E."/>
            <person name="Louis A."/>
            <person name="Montfort J."/>
            <person name="Bouchez O."/>
            <person name="Roques C."/>
            <person name="Iampietro C."/>
            <person name="Lluch J."/>
            <person name="Castinel A."/>
            <person name="Donnadieu C."/>
            <person name="Desvignes T."/>
            <person name="Floi Bucao C."/>
            <person name="Jouanno E."/>
            <person name="Wen M."/>
            <person name="Mejri S."/>
            <person name="Dirks R."/>
            <person name="Jansen H."/>
            <person name="Henkel C."/>
            <person name="Chen W.J."/>
            <person name="Zahm M."/>
            <person name="Cabau C."/>
            <person name="Klopp C."/>
            <person name="Thompson A.W."/>
            <person name="Robinson-Rechavi M."/>
            <person name="Braasch I."/>
            <person name="Lecointre G."/>
            <person name="Bobe J."/>
            <person name="Postlethwait J.H."/>
            <person name="Berthelot C."/>
            <person name="Roest Crollius H."/>
            <person name="Guiguen Y."/>
        </authorList>
    </citation>
    <scope>NUCLEOTIDE SEQUENCE</scope>
    <source>
        <strain evidence="3">NC1722</strain>
    </source>
</reference>
<protein>
    <submittedName>
        <fullName evidence="3">Uncharacterized protein</fullName>
    </submittedName>
</protein>
<sequence length="349" mass="39271">MPPKKKSKIVNPNAPPGVARAHLEVNFSVLPASKRDLKNGHILYLYTSFGKSRTETERRLRSHLSLPDVESYSSAAFNSSVKILVNRTLLKLKKLSNPKELEAFTKICDDTFKLKKGIPSPGAHDPESSTSAESQVPIFQDKSADSGDSSHDLPPQLNLATETAVAVSPEPTPSTSGVSTRSSTKIITPREQKLMERLDFLSTSKATLAQMYRTKIGELRTQLKTPKRVINQALKRKQCRIELRDRKIQELKSKLRGNTLAQELAETKAKLLKLRKTHRQLLKIRANRRNNGTVSIDRYRNLQEKIKNREEYMRCLELDNLALKESVENLEAASTTKSEVDGFECIVIV</sequence>
<name>A0AAD7RY73_9TELE</name>
<comment type="caution">
    <text evidence="3">The sequence shown here is derived from an EMBL/GenBank/DDBJ whole genome shotgun (WGS) entry which is preliminary data.</text>
</comment>
<proteinExistence type="predicted"/>
<keyword evidence="4" id="KW-1185">Reference proteome</keyword>
<dbReference type="AlphaFoldDB" id="A0AAD7RY73"/>